<organism evidence="1 2">
    <name type="scientific">Hyalomma asiaticum</name>
    <name type="common">Tick</name>
    <dbReference type="NCBI Taxonomy" id="266040"/>
    <lineage>
        <taxon>Eukaryota</taxon>
        <taxon>Metazoa</taxon>
        <taxon>Ecdysozoa</taxon>
        <taxon>Arthropoda</taxon>
        <taxon>Chelicerata</taxon>
        <taxon>Arachnida</taxon>
        <taxon>Acari</taxon>
        <taxon>Parasitiformes</taxon>
        <taxon>Ixodida</taxon>
        <taxon>Ixodoidea</taxon>
        <taxon>Ixodidae</taxon>
        <taxon>Hyalomminae</taxon>
        <taxon>Hyalomma</taxon>
    </lineage>
</organism>
<reference evidence="1" key="1">
    <citation type="submission" date="2020-05" db="EMBL/GenBank/DDBJ databases">
        <title>Large-scale comparative analyses of tick genomes elucidate their genetic diversity and vector capacities.</title>
        <authorList>
            <person name="Jia N."/>
            <person name="Wang J."/>
            <person name="Shi W."/>
            <person name="Du L."/>
            <person name="Sun Y."/>
            <person name="Zhan W."/>
            <person name="Jiang J."/>
            <person name="Wang Q."/>
            <person name="Zhang B."/>
            <person name="Ji P."/>
            <person name="Sakyi L.B."/>
            <person name="Cui X."/>
            <person name="Yuan T."/>
            <person name="Jiang B."/>
            <person name="Yang W."/>
            <person name="Lam T.T.-Y."/>
            <person name="Chang Q."/>
            <person name="Ding S."/>
            <person name="Wang X."/>
            <person name="Zhu J."/>
            <person name="Ruan X."/>
            <person name="Zhao L."/>
            <person name="Wei J."/>
            <person name="Que T."/>
            <person name="Du C."/>
            <person name="Cheng J."/>
            <person name="Dai P."/>
            <person name="Han X."/>
            <person name="Huang E."/>
            <person name="Gao Y."/>
            <person name="Liu J."/>
            <person name="Shao H."/>
            <person name="Ye R."/>
            <person name="Li L."/>
            <person name="Wei W."/>
            <person name="Wang X."/>
            <person name="Wang C."/>
            <person name="Yang T."/>
            <person name="Huo Q."/>
            <person name="Li W."/>
            <person name="Guo W."/>
            <person name="Chen H."/>
            <person name="Zhou L."/>
            <person name="Ni X."/>
            <person name="Tian J."/>
            <person name="Zhou Y."/>
            <person name="Sheng Y."/>
            <person name="Liu T."/>
            <person name="Pan Y."/>
            <person name="Xia L."/>
            <person name="Li J."/>
            <person name="Zhao F."/>
            <person name="Cao W."/>
        </authorList>
    </citation>
    <scope>NUCLEOTIDE SEQUENCE</scope>
    <source>
        <strain evidence="1">Hyas-2018</strain>
    </source>
</reference>
<dbReference type="EMBL" id="CM023489">
    <property type="protein sequence ID" value="KAH6923192.1"/>
    <property type="molecule type" value="Genomic_DNA"/>
</dbReference>
<gene>
    <name evidence="1" type="ORF">HPB50_024661</name>
</gene>
<protein>
    <submittedName>
        <fullName evidence="1">Uncharacterized protein</fullName>
    </submittedName>
</protein>
<sequence>MCTAPRRESCAPVSTREAWRETPPATRNVYFGDIESATDMPEGTAPSASPRRSVYRDTARKRAESVTCPSMFPKLINAVEALRTSQEQAERLIRLSECLLFSAILPVPPATVNNREASASTAQDAPNTIMSVSTFPAPQESPHLTDGCSQPCGLASPTPRWRLWTPPPPVSAPGLVRIPATTRIHHGKCQPLPNHRSPKPPHQSRPPRCSTMPTTASRRCSQSRRSAVSAPQRQLVPPLVAYLRLAAQTPALLQQQRHLLLL</sequence>
<proteinExistence type="predicted"/>
<name>A0ACB7RJU2_HYAAI</name>
<dbReference type="Proteomes" id="UP000821845">
    <property type="component" value="Chromosome 9"/>
</dbReference>
<evidence type="ECO:0000313" key="2">
    <source>
        <dbReference type="Proteomes" id="UP000821845"/>
    </source>
</evidence>
<evidence type="ECO:0000313" key="1">
    <source>
        <dbReference type="EMBL" id="KAH6923192.1"/>
    </source>
</evidence>
<keyword evidence="2" id="KW-1185">Reference proteome</keyword>
<accession>A0ACB7RJU2</accession>
<comment type="caution">
    <text evidence="1">The sequence shown here is derived from an EMBL/GenBank/DDBJ whole genome shotgun (WGS) entry which is preliminary data.</text>
</comment>